<dbReference type="RefSeq" id="WP_276234511.1">
    <property type="nucleotide sequence ID" value="NZ_CP119802.1"/>
</dbReference>
<sequence length="67" mass="7615">MNRGRMAVRWPVYAVVSSLLWVVFASTAYGAPRMMAERTTPLWWLYVVLVGSVVGFAGVVAFTYYRH</sequence>
<reference evidence="2 3" key="1">
    <citation type="journal article" date="2019" name="Int. J. Syst. Evol. Microbiol.">
        <title>The Global Catalogue of Microorganisms (GCM) 10K type strain sequencing project: providing services to taxonomists for standard genome sequencing and annotation.</title>
        <authorList>
            <consortium name="The Broad Institute Genomics Platform"/>
            <consortium name="The Broad Institute Genome Sequencing Center for Infectious Disease"/>
            <person name="Wu L."/>
            <person name="Ma J."/>
        </authorList>
    </citation>
    <scope>NUCLEOTIDE SEQUENCE [LARGE SCALE GENOMIC DNA]</scope>
    <source>
        <strain evidence="2 3">DT85</strain>
    </source>
</reference>
<dbReference type="EMBL" id="JBHTAP010000001">
    <property type="protein sequence ID" value="MFC7236354.1"/>
    <property type="molecule type" value="Genomic_DNA"/>
</dbReference>
<feature type="transmembrane region" description="Helical" evidence="1">
    <location>
        <begin position="43"/>
        <end position="65"/>
    </location>
</feature>
<dbReference type="AlphaFoldDB" id="A0ABD5ZS10"/>
<keyword evidence="1" id="KW-0472">Membrane</keyword>
<evidence type="ECO:0000313" key="3">
    <source>
        <dbReference type="Proteomes" id="UP001596398"/>
    </source>
</evidence>
<feature type="transmembrane region" description="Helical" evidence="1">
    <location>
        <begin position="12"/>
        <end position="31"/>
    </location>
</feature>
<protein>
    <recommendedName>
        <fullName evidence="4">DUF2530 domain-containing protein</fullName>
    </recommendedName>
</protein>
<keyword evidence="3" id="KW-1185">Reference proteome</keyword>
<evidence type="ECO:0000256" key="1">
    <source>
        <dbReference type="SAM" id="Phobius"/>
    </source>
</evidence>
<evidence type="ECO:0000313" key="2">
    <source>
        <dbReference type="EMBL" id="MFC7236354.1"/>
    </source>
</evidence>
<proteinExistence type="predicted"/>
<keyword evidence="1" id="KW-0812">Transmembrane</keyword>
<comment type="caution">
    <text evidence="2">The sequence shown here is derived from an EMBL/GenBank/DDBJ whole genome shotgun (WGS) entry which is preliminary data.</text>
</comment>
<dbReference type="GeneID" id="79268071"/>
<dbReference type="Proteomes" id="UP001596398">
    <property type="component" value="Unassembled WGS sequence"/>
</dbReference>
<accession>A0ABD5ZS10</accession>
<evidence type="ECO:0008006" key="4">
    <source>
        <dbReference type="Google" id="ProtNLM"/>
    </source>
</evidence>
<organism evidence="2 3">
    <name type="scientific">Halosegnis marinus</name>
    <dbReference type="NCBI Taxonomy" id="3034023"/>
    <lineage>
        <taxon>Archaea</taxon>
        <taxon>Methanobacteriati</taxon>
        <taxon>Methanobacteriota</taxon>
        <taxon>Stenosarchaea group</taxon>
        <taxon>Halobacteria</taxon>
        <taxon>Halobacteriales</taxon>
        <taxon>Natronomonadaceae</taxon>
        <taxon>Halosegnis</taxon>
    </lineage>
</organism>
<keyword evidence="1" id="KW-1133">Transmembrane helix</keyword>
<gene>
    <name evidence="2" type="ORF">ACFQJ4_13630</name>
</gene>
<name>A0ABD5ZS10_9EURY</name>